<proteinExistence type="predicted"/>
<accession>A0AAV4DZ53</accession>
<keyword evidence="2" id="KW-1185">Reference proteome</keyword>
<reference evidence="1 2" key="1">
    <citation type="journal article" date="2021" name="Elife">
        <title>Chloroplast acquisition without the gene transfer in kleptoplastic sea slugs, Plakobranchus ocellatus.</title>
        <authorList>
            <person name="Maeda T."/>
            <person name="Takahashi S."/>
            <person name="Yoshida T."/>
            <person name="Shimamura S."/>
            <person name="Takaki Y."/>
            <person name="Nagai Y."/>
            <person name="Toyoda A."/>
            <person name="Suzuki Y."/>
            <person name="Arimoto A."/>
            <person name="Ishii H."/>
            <person name="Satoh N."/>
            <person name="Nishiyama T."/>
            <person name="Hasebe M."/>
            <person name="Maruyama T."/>
            <person name="Minagawa J."/>
            <person name="Obokata J."/>
            <person name="Shigenobu S."/>
        </authorList>
    </citation>
    <scope>NUCLEOTIDE SEQUENCE [LARGE SCALE GENOMIC DNA]</scope>
</reference>
<gene>
    <name evidence="1" type="ORF">PoB_007580000</name>
</gene>
<dbReference type="AlphaFoldDB" id="A0AAV4DZ53"/>
<organism evidence="1 2">
    <name type="scientific">Plakobranchus ocellatus</name>
    <dbReference type="NCBI Taxonomy" id="259542"/>
    <lineage>
        <taxon>Eukaryota</taxon>
        <taxon>Metazoa</taxon>
        <taxon>Spiralia</taxon>
        <taxon>Lophotrochozoa</taxon>
        <taxon>Mollusca</taxon>
        <taxon>Gastropoda</taxon>
        <taxon>Heterobranchia</taxon>
        <taxon>Euthyneura</taxon>
        <taxon>Panpulmonata</taxon>
        <taxon>Sacoglossa</taxon>
        <taxon>Placobranchoidea</taxon>
        <taxon>Plakobranchidae</taxon>
        <taxon>Plakobranchus</taxon>
    </lineage>
</organism>
<dbReference type="EMBL" id="BLXT01008462">
    <property type="protein sequence ID" value="GFO49295.1"/>
    <property type="molecule type" value="Genomic_DNA"/>
</dbReference>
<comment type="caution">
    <text evidence="1">The sequence shown here is derived from an EMBL/GenBank/DDBJ whole genome shotgun (WGS) entry which is preliminary data.</text>
</comment>
<dbReference type="Proteomes" id="UP000735302">
    <property type="component" value="Unassembled WGS sequence"/>
</dbReference>
<evidence type="ECO:0000313" key="1">
    <source>
        <dbReference type="EMBL" id="GFO49295.1"/>
    </source>
</evidence>
<sequence>MADKSVPLPKELLPHPGDPVLPFKLWIRLFDNYIYMRDAARTQPSSDEDKNRLLFNLLGLEGIRIFSAQPMVDRTSTASHDEFRSAVKSVFQVPVNPFRAYYDLEQRRQGSTESTQDYFFAVRLVCGCFSHETQKKLLALPKIDLDEVVRIMQADESASYSQVAIVGQSVIHRLAHKPSLQHGNTKQPGTLICINCGRRGHLAKDTICPALNQPVCGKHFIPITAEVDTVAQISGVTEATYRRHFAHLPLLLAATLHNFDNTVLSGRSLGRFLTQVKNKNRRVCAEFYVLPPRCSAVTGQNLISALGLQIDGSTMEIRAVTHDSVDIA</sequence>
<evidence type="ECO:0000313" key="2">
    <source>
        <dbReference type="Proteomes" id="UP000735302"/>
    </source>
</evidence>
<protein>
    <submittedName>
        <fullName evidence="1">Uncharacterized protein</fullName>
    </submittedName>
</protein>
<name>A0AAV4DZ53_9GAST</name>